<proteinExistence type="predicted"/>
<organism evidence="2 3">
    <name type="scientific">Meyerozyma guilliermondii (strain ATCC 6260 / CBS 566 / DSM 6381 / JCM 1539 / NBRC 10279 / NRRL Y-324)</name>
    <name type="common">Yeast</name>
    <name type="synonym">Candida guilliermondii</name>
    <dbReference type="NCBI Taxonomy" id="294746"/>
    <lineage>
        <taxon>Eukaryota</taxon>
        <taxon>Fungi</taxon>
        <taxon>Dikarya</taxon>
        <taxon>Ascomycota</taxon>
        <taxon>Saccharomycotina</taxon>
        <taxon>Pichiomycetes</taxon>
        <taxon>Debaryomycetaceae</taxon>
        <taxon>Meyerozyma</taxon>
    </lineage>
</organism>
<name>A5DDZ5_PICGU</name>
<feature type="transmembrane region" description="Helical" evidence="1">
    <location>
        <begin position="153"/>
        <end position="173"/>
    </location>
</feature>
<dbReference type="HOGENOM" id="CLU_047036_7_0_1"/>
<sequence>MDIVLEISDYFVFDRFYAWAFPKGPESAVGHMGADLANSWAQYNSSSTSMNSLKFPKPLQTTLSTVWGQISKFQDASEVYGNDGRFLPLNSFTNETSMLRANVARQASSMLIVTIIFGLVLYFSVAGISYLTVFDKKIFNHPRYLKNQMALEIHQATTAIPVMVALTLPFFMMEIHGFSKLYMNIDESTGGWESHFHANHHLHFVHRLWYPISSIEVSTTSPSTSVSTNLTTSGSCVLHLPRMLSTQWTDGLSLFLTTSTLCFSHSTRCCTCFCSLLLISGR</sequence>
<gene>
    <name evidence="2" type="ORF">PGUG_01496</name>
</gene>
<dbReference type="EMBL" id="CH408156">
    <property type="protein sequence ID" value="EDK37398.2"/>
    <property type="molecule type" value="Genomic_DNA"/>
</dbReference>
<dbReference type="KEGG" id="pgu:PGUG_01496"/>
<dbReference type="GeneID" id="5127450"/>
<evidence type="ECO:0000313" key="2">
    <source>
        <dbReference type="EMBL" id="EDK37398.2"/>
    </source>
</evidence>
<reference evidence="2 3" key="1">
    <citation type="journal article" date="2009" name="Nature">
        <title>Evolution of pathogenicity and sexual reproduction in eight Candida genomes.</title>
        <authorList>
            <person name="Butler G."/>
            <person name="Rasmussen M.D."/>
            <person name="Lin M.F."/>
            <person name="Santos M.A."/>
            <person name="Sakthikumar S."/>
            <person name="Munro C.A."/>
            <person name="Rheinbay E."/>
            <person name="Grabherr M."/>
            <person name="Forche A."/>
            <person name="Reedy J.L."/>
            <person name="Agrafioti I."/>
            <person name="Arnaud M.B."/>
            <person name="Bates S."/>
            <person name="Brown A.J."/>
            <person name="Brunke S."/>
            <person name="Costanzo M.C."/>
            <person name="Fitzpatrick D.A."/>
            <person name="de Groot P.W."/>
            <person name="Harris D."/>
            <person name="Hoyer L.L."/>
            <person name="Hube B."/>
            <person name="Klis F.M."/>
            <person name="Kodira C."/>
            <person name="Lennard N."/>
            <person name="Logue M.E."/>
            <person name="Martin R."/>
            <person name="Neiman A.M."/>
            <person name="Nikolaou E."/>
            <person name="Quail M.A."/>
            <person name="Quinn J."/>
            <person name="Santos M.C."/>
            <person name="Schmitzberger F.F."/>
            <person name="Sherlock G."/>
            <person name="Shah P."/>
            <person name="Silverstein K.A."/>
            <person name="Skrzypek M.S."/>
            <person name="Soll D."/>
            <person name="Staggs R."/>
            <person name="Stansfield I."/>
            <person name="Stumpf M.P."/>
            <person name="Sudbery P.E."/>
            <person name="Srikantha T."/>
            <person name="Zeng Q."/>
            <person name="Berman J."/>
            <person name="Berriman M."/>
            <person name="Heitman J."/>
            <person name="Gow N.A."/>
            <person name="Lorenz M.C."/>
            <person name="Birren B.W."/>
            <person name="Kellis M."/>
            <person name="Cuomo C.A."/>
        </authorList>
    </citation>
    <scope>NUCLEOTIDE SEQUENCE [LARGE SCALE GENOMIC DNA]</scope>
    <source>
        <strain evidence="3">ATCC 6260 / CBS 566 / DSM 6381 / JCM 1539 / NBRC 10279 / NRRL Y-324</strain>
    </source>
</reference>
<dbReference type="AlphaFoldDB" id="A5DDZ5"/>
<dbReference type="STRING" id="294746.A5DDZ5"/>
<dbReference type="InParanoid" id="A5DDZ5"/>
<keyword evidence="3" id="KW-1185">Reference proteome</keyword>
<protein>
    <submittedName>
        <fullName evidence="2">Uncharacterized protein</fullName>
    </submittedName>
</protein>
<evidence type="ECO:0000256" key="1">
    <source>
        <dbReference type="SAM" id="Phobius"/>
    </source>
</evidence>
<dbReference type="VEuPathDB" id="FungiDB:PGUG_01496"/>
<feature type="transmembrane region" description="Helical" evidence="1">
    <location>
        <begin position="110"/>
        <end position="133"/>
    </location>
</feature>
<evidence type="ECO:0000313" key="3">
    <source>
        <dbReference type="Proteomes" id="UP000001997"/>
    </source>
</evidence>
<keyword evidence="1" id="KW-1133">Transmembrane helix</keyword>
<dbReference type="Proteomes" id="UP000001997">
    <property type="component" value="Unassembled WGS sequence"/>
</dbReference>
<keyword evidence="1" id="KW-0472">Membrane</keyword>
<dbReference type="OrthoDB" id="6354873at2759"/>
<dbReference type="eggNOG" id="KOG0872">
    <property type="taxonomic scope" value="Eukaryota"/>
</dbReference>
<accession>A5DDZ5</accession>
<dbReference type="RefSeq" id="XP_001485825.2">
    <property type="nucleotide sequence ID" value="XM_001485775.1"/>
</dbReference>
<keyword evidence="1" id="KW-0812">Transmembrane</keyword>